<dbReference type="PANTHER" id="PTHR11748">
    <property type="entry name" value="D-LACTATE DEHYDROGENASE"/>
    <property type="match status" value="1"/>
</dbReference>
<proteinExistence type="predicted"/>
<sequence length="513" mass="57531">MSATPNLETQIDIRVDADILAKVKRILADIVGPQWVSDDPALAIAYSKDYAAYLKFNWKSYSPFIVVLPRTVEEVRAIVRIAKQFKIPVTPMGSGGSQFSWHIPRLGGIIVDVSRMDSILAIDEDNMVAVVEAGCPIFKLQTELLKRRMFIHQPGACSTFYIGSHFTHGITNKANARLNFVNRQIVGYEMVLPDGTILRTGSMANYEYPRPLWPHGPGPDLGHMPRMAQGMLGIVTKVALRAHPLDEEVRVIQPAFNNVDAATLALEEIVKNELCTGTAIYHGFKYTQYFSDSPDAVDIIDRTNPEWMLMLTAQGTKRWADYEEKRVREITAKYGGRIITDKLPFYQMFEDAQLNMSASLYSEYTIKYWSYPGTVGAPAGMVLGPLYVYPRYLKMLTLLYATDPTLGDPEEGDVKYKRGAIIYPVENCHYAMFELMIAGHPTDPRLVKEIGPRFAPRLAKALVKLGLRFDAKYGVARPGEVGVIPTYMEVAKKIKSVIDPDMIMHPLAWEGVP</sequence>
<dbReference type="Gene3D" id="3.30.465.10">
    <property type="match status" value="1"/>
</dbReference>
<dbReference type="SUPFAM" id="SSF56176">
    <property type="entry name" value="FAD-binding/transporter-associated domain-like"/>
    <property type="match status" value="1"/>
</dbReference>
<evidence type="ECO:0000313" key="2">
    <source>
        <dbReference type="EMBL" id="HEW53297.1"/>
    </source>
</evidence>
<dbReference type="Pfam" id="PF01565">
    <property type="entry name" value="FAD_binding_4"/>
    <property type="match status" value="1"/>
</dbReference>
<dbReference type="GO" id="GO:0004458">
    <property type="term" value="F:D-lactate dehydrogenase (cytochrome) activity"/>
    <property type="evidence" value="ECO:0007669"/>
    <property type="project" value="TreeGrafter"/>
</dbReference>
<comment type="caution">
    <text evidence="2">The sequence shown here is derived from an EMBL/GenBank/DDBJ whole genome shotgun (WGS) entry which is preliminary data.</text>
</comment>
<gene>
    <name evidence="2" type="ORF">ENO77_03930</name>
</gene>
<feature type="domain" description="FAD-binding PCMH-type" evidence="1">
    <location>
        <begin position="59"/>
        <end position="245"/>
    </location>
</feature>
<dbReference type="InterPro" id="IPR036318">
    <property type="entry name" value="FAD-bd_PCMH-like_sf"/>
</dbReference>
<dbReference type="AlphaFoldDB" id="A0A7C2ZS60"/>
<organism evidence="2">
    <name type="scientific">Ignisphaera aggregans</name>
    <dbReference type="NCBI Taxonomy" id="334771"/>
    <lineage>
        <taxon>Archaea</taxon>
        <taxon>Thermoproteota</taxon>
        <taxon>Thermoprotei</taxon>
        <taxon>Desulfurococcales</taxon>
        <taxon>Desulfurococcaceae</taxon>
        <taxon>Ignisphaera</taxon>
    </lineage>
</organism>
<dbReference type="InterPro" id="IPR016166">
    <property type="entry name" value="FAD-bd_PCMH"/>
</dbReference>
<dbReference type="GO" id="GO:0071949">
    <property type="term" value="F:FAD binding"/>
    <property type="evidence" value="ECO:0007669"/>
    <property type="project" value="InterPro"/>
</dbReference>
<dbReference type="GO" id="GO:0008720">
    <property type="term" value="F:D-lactate dehydrogenase (NAD+) activity"/>
    <property type="evidence" value="ECO:0007669"/>
    <property type="project" value="TreeGrafter"/>
</dbReference>
<accession>A0A7C2ZS60</accession>
<dbReference type="PANTHER" id="PTHR11748:SF118">
    <property type="entry name" value="ALKYLDIHYDROXYACETONEPHOSPHATE SYNTHASE (PRECURSOR)"/>
    <property type="match status" value="1"/>
</dbReference>
<dbReference type="EMBL" id="DSGT01000009">
    <property type="protein sequence ID" value="HEW53297.1"/>
    <property type="molecule type" value="Genomic_DNA"/>
</dbReference>
<reference evidence="2" key="1">
    <citation type="journal article" date="2020" name="mSystems">
        <title>Genome- and Community-Level Interaction Insights into Carbon Utilization and Element Cycling Functions of Hydrothermarchaeota in Hydrothermal Sediment.</title>
        <authorList>
            <person name="Zhou Z."/>
            <person name="Liu Y."/>
            <person name="Xu W."/>
            <person name="Pan J."/>
            <person name="Luo Z.H."/>
            <person name="Li M."/>
        </authorList>
    </citation>
    <scope>NUCLEOTIDE SEQUENCE [LARGE SCALE GENOMIC DNA]</scope>
    <source>
        <strain evidence="2">SpSt-16</strain>
    </source>
</reference>
<name>A0A7C2ZS60_9CREN</name>
<evidence type="ECO:0000259" key="1">
    <source>
        <dbReference type="PROSITE" id="PS51387"/>
    </source>
</evidence>
<dbReference type="InterPro" id="IPR006094">
    <property type="entry name" value="Oxid_FAD_bind_N"/>
</dbReference>
<dbReference type="InterPro" id="IPR016169">
    <property type="entry name" value="FAD-bd_PCMH_sub2"/>
</dbReference>
<dbReference type="GO" id="GO:1903457">
    <property type="term" value="P:lactate catabolic process"/>
    <property type="evidence" value="ECO:0007669"/>
    <property type="project" value="TreeGrafter"/>
</dbReference>
<protein>
    <submittedName>
        <fullName evidence="2">FAD-binding oxidoreductase</fullName>
    </submittedName>
</protein>
<dbReference type="PROSITE" id="PS51387">
    <property type="entry name" value="FAD_PCMH"/>
    <property type="match status" value="1"/>
</dbReference>